<proteinExistence type="predicted"/>
<dbReference type="InterPro" id="IPR012441">
    <property type="entry name" value="DUF1643"/>
</dbReference>
<comment type="caution">
    <text evidence="1">The sequence shown here is derived from an EMBL/GenBank/DDBJ whole genome shotgun (WGS) entry which is preliminary data.</text>
</comment>
<accession>A0ABW1Q122</accession>
<dbReference type="Pfam" id="PF07799">
    <property type="entry name" value="DUF1643"/>
    <property type="match status" value="1"/>
</dbReference>
<reference evidence="2" key="1">
    <citation type="journal article" date="2019" name="Int. J. Syst. Evol. Microbiol.">
        <title>The Global Catalogue of Microorganisms (GCM) 10K type strain sequencing project: providing services to taxonomists for standard genome sequencing and annotation.</title>
        <authorList>
            <consortium name="The Broad Institute Genomics Platform"/>
            <consortium name="The Broad Institute Genome Sequencing Center for Infectious Disease"/>
            <person name="Wu L."/>
            <person name="Ma J."/>
        </authorList>
    </citation>
    <scope>NUCLEOTIDE SEQUENCE [LARGE SCALE GENOMIC DNA]</scope>
    <source>
        <strain evidence="2">JCM30009</strain>
    </source>
</reference>
<evidence type="ECO:0000313" key="1">
    <source>
        <dbReference type="EMBL" id="MFC6122590.1"/>
    </source>
</evidence>
<evidence type="ECO:0000313" key="2">
    <source>
        <dbReference type="Proteomes" id="UP001596169"/>
    </source>
</evidence>
<keyword evidence="2" id="KW-1185">Reference proteome</keyword>
<protein>
    <submittedName>
        <fullName evidence="1">DUF1643 domain-containing protein</fullName>
    </submittedName>
</protein>
<dbReference type="Proteomes" id="UP001596169">
    <property type="component" value="Unassembled WGS sequence"/>
</dbReference>
<sequence length="170" mass="18590">MTAIFSDCGNYRYRLERVIDATGEGKVFAFLGINPSTADAKTDDATISKMTGLATRTGAGRIIVGNVFSLISTDINGLRKGLPLRGNEHDKHFQQIIKDADILIPCWGSRNKLAPEFRISLDECMEILLGSKKPFLCFGKTKGTGDPCHPGRLPYSTKIIEWVPACQSGI</sequence>
<gene>
    <name evidence="1" type="ORF">ACFPZP_16165</name>
</gene>
<dbReference type="RefSeq" id="WP_378109119.1">
    <property type="nucleotide sequence ID" value="NZ_JBHSRG010000010.1"/>
</dbReference>
<organism evidence="1 2">
    <name type="scientific">Citrobacter bitternis</name>
    <dbReference type="NCBI Taxonomy" id="1585982"/>
    <lineage>
        <taxon>Bacteria</taxon>
        <taxon>Pseudomonadati</taxon>
        <taxon>Pseudomonadota</taxon>
        <taxon>Gammaproteobacteria</taxon>
        <taxon>Enterobacterales</taxon>
        <taxon>Enterobacteriaceae</taxon>
        <taxon>Citrobacter</taxon>
    </lineage>
</organism>
<dbReference type="EMBL" id="JBHSRG010000010">
    <property type="protein sequence ID" value="MFC6122590.1"/>
    <property type="molecule type" value="Genomic_DNA"/>
</dbReference>
<name>A0ABW1Q122_9ENTR</name>